<dbReference type="Pfam" id="PF13480">
    <property type="entry name" value="Acetyltransf_6"/>
    <property type="match status" value="1"/>
</dbReference>
<name>A0A5D4GSI1_9HYPH</name>
<organism evidence="2 3">
    <name type="scientific">Neoaquamicrobium microcysteis</name>
    <dbReference type="NCBI Taxonomy" id="2682781"/>
    <lineage>
        <taxon>Bacteria</taxon>
        <taxon>Pseudomonadati</taxon>
        <taxon>Pseudomonadota</taxon>
        <taxon>Alphaproteobacteria</taxon>
        <taxon>Hyphomicrobiales</taxon>
        <taxon>Phyllobacteriaceae</taxon>
        <taxon>Neoaquamicrobium</taxon>
    </lineage>
</organism>
<comment type="caution">
    <text evidence="2">The sequence shown here is derived from an EMBL/GenBank/DDBJ whole genome shotgun (WGS) entry which is preliminary data.</text>
</comment>
<dbReference type="Proteomes" id="UP000323258">
    <property type="component" value="Unassembled WGS sequence"/>
</dbReference>
<keyword evidence="2" id="KW-0808">Transferase</keyword>
<sequence>MARRQRPAPTNRRRRESAFWPSPARRSLIHLLHLGFPPARFVRGATARTLGRKDCGMVDIGATGRTARAADRNAGAGIASLKSPVDVRPADAVALAEYEAFCASALYAPPQNPVWVRAWIGATQADAFVATVDRDGRAAIALVLEVVREGPFRIARFVGGSHANGNFAAMAKGSHEPLARDEYRALTEAIHTARPDVDLVVLERQNPAAASVPNPLTNMATMPSPNVSLAVDLSGGFDAMLTRRNGKRKRKKYRLQLRKFEDAGGHRLFEAGAPAEVERLISEFFVMKAARFQERGITDVFAPQEVQAFFRDLFMSALEQPRPPFFLTGLEVAGRLQGVNGFSVMPDGVVCEFCAMRDEDLGISPGFFLDYVAMEQACADAMGIFDFSVGDEEYKRSWCDLETWQFDTLLPLTGKGRLLSAWKIARAKAVHRIKSNAMLWSAVKRLRSRVAGAKPAGDD</sequence>
<dbReference type="AlphaFoldDB" id="A0A5D4GSI1"/>
<evidence type="ECO:0000259" key="1">
    <source>
        <dbReference type="Pfam" id="PF13480"/>
    </source>
</evidence>
<proteinExistence type="predicted"/>
<dbReference type="SUPFAM" id="SSF55729">
    <property type="entry name" value="Acyl-CoA N-acyltransferases (Nat)"/>
    <property type="match status" value="1"/>
</dbReference>
<accession>A0A5D4GSI1</accession>
<dbReference type="EMBL" id="VSZS01000065">
    <property type="protein sequence ID" value="TYR30863.1"/>
    <property type="molecule type" value="Genomic_DNA"/>
</dbReference>
<reference evidence="2 3" key="1">
    <citation type="submission" date="2019-08" db="EMBL/GenBank/DDBJ databases">
        <authorList>
            <person name="Seo Y.L."/>
        </authorList>
    </citation>
    <scope>NUCLEOTIDE SEQUENCE [LARGE SCALE GENOMIC DNA]</scope>
    <source>
        <strain evidence="2 3">MaA-C15</strain>
    </source>
</reference>
<dbReference type="GO" id="GO:0016740">
    <property type="term" value="F:transferase activity"/>
    <property type="evidence" value="ECO:0007669"/>
    <property type="project" value="UniProtKB-KW"/>
</dbReference>
<gene>
    <name evidence="2" type="ORF">FY036_15510</name>
</gene>
<evidence type="ECO:0000313" key="2">
    <source>
        <dbReference type="EMBL" id="TYR30863.1"/>
    </source>
</evidence>
<reference evidence="2 3" key="2">
    <citation type="submission" date="2019-09" db="EMBL/GenBank/DDBJ databases">
        <title>Mesorhizobium sp. MaA-C15 isolated from Microcystis aeruginosa.</title>
        <authorList>
            <person name="Jeong S.E."/>
            <person name="Jin H.M."/>
            <person name="Jeon C.O."/>
        </authorList>
    </citation>
    <scope>NUCLEOTIDE SEQUENCE [LARGE SCALE GENOMIC DNA]</scope>
    <source>
        <strain evidence="2 3">MaA-C15</strain>
    </source>
</reference>
<dbReference type="InterPro" id="IPR038740">
    <property type="entry name" value="BioF2-like_GNAT_dom"/>
</dbReference>
<dbReference type="InterPro" id="IPR016181">
    <property type="entry name" value="Acyl_CoA_acyltransferase"/>
</dbReference>
<keyword evidence="3" id="KW-1185">Reference proteome</keyword>
<protein>
    <submittedName>
        <fullName evidence="2">GNAT family N-acetyltransferase</fullName>
    </submittedName>
</protein>
<feature type="domain" description="BioF2-like acetyltransferase" evidence="1">
    <location>
        <begin position="248"/>
        <end position="396"/>
    </location>
</feature>
<evidence type="ECO:0000313" key="3">
    <source>
        <dbReference type="Proteomes" id="UP000323258"/>
    </source>
</evidence>